<evidence type="ECO:0000313" key="3">
    <source>
        <dbReference type="EMBL" id="GAA2482148.1"/>
    </source>
</evidence>
<dbReference type="InterPro" id="IPR003593">
    <property type="entry name" value="AAA+_ATPase"/>
</dbReference>
<dbReference type="InterPro" id="IPR007111">
    <property type="entry name" value="NACHT_NTPase"/>
</dbReference>
<feature type="transmembrane region" description="Helical" evidence="1">
    <location>
        <begin position="494"/>
        <end position="513"/>
    </location>
</feature>
<feature type="transmembrane region" description="Helical" evidence="1">
    <location>
        <begin position="658"/>
        <end position="678"/>
    </location>
</feature>
<evidence type="ECO:0000256" key="1">
    <source>
        <dbReference type="SAM" id="Phobius"/>
    </source>
</evidence>
<proteinExistence type="predicted"/>
<feature type="transmembrane region" description="Helical" evidence="1">
    <location>
        <begin position="545"/>
        <end position="566"/>
    </location>
</feature>
<dbReference type="InterPro" id="IPR027417">
    <property type="entry name" value="P-loop_NTPase"/>
</dbReference>
<feature type="transmembrane region" description="Helical" evidence="1">
    <location>
        <begin position="572"/>
        <end position="597"/>
    </location>
</feature>
<comment type="caution">
    <text evidence="3">The sequence shown here is derived from an EMBL/GenBank/DDBJ whole genome shotgun (WGS) entry which is preliminary data.</text>
</comment>
<protein>
    <recommendedName>
        <fullName evidence="2">NACHT domain-containing protein</fullName>
    </recommendedName>
</protein>
<reference evidence="4" key="1">
    <citation type="journal article" date="2019" name="Int. J. Syst. Evol. Microbiol.">
        <title>The Global Catalogue of Microorganisms (GCM) 10K type strain sequencing project: providing services to taxonomists for standard genome sequencing and annotation.</title>
        <authorList>
            <consortium name="The Broad Institute Genomics Platform"/>
            <consortium name="The Broad Institute Genome Sequencing Center for Infectious Disease"/>
            <person name="Wu L."/>
            <person name="Ma J."/>
        </authorList>
    </citation>
    <scope>NUCLEOTIDE SEQUENCE [LARGE SCALE GENOMIC DNA]</scope>
    <source>
        <strain evidence="4">JCM 5062</strain>
    </source>
</reference>
<feature type="domain" description="NACHT" evidence="2">
    <location>
        <begin position="166"/>
        <end position="295"/>
    </location>
</feature>
<keyword evidence="1" id="KW-0472">Membrane</keyword>
<dbReference type="SUPFAM" id="SSF52540">
    <property type="entry name" value="P-loop containing nucleoside triphosphate hydrolases"/>
    <property type="match status" value="1"/>
</dbReference>
<keyword evidence="1" id="KW-1133">Transmembrane helix</keyword>
<dbReference type="Proteomes" id="UP001499942">
    <property type="component" value="Unassembled WGS sequence"/>
</dbReference>
<keyword evidence="4" id="KW-1185">Reference proteome</keyword>
<feature type="transmembrane region" description="Helical" evidence="1">
    <location>
        <begin position="33"/>
        <end position="52"/>
    </location>
</feature>
<evidence type="ECO:0000259" key="2">
    <source>
        <dbReference type="PROSITE" id="PS50837"/>
    </source>
</evidence>
<organism evidence="3 4">
    <name type="scientific">Streptomyces gobitricini</name>
    <dbReference type="NCBI Taxonomy" id="68211"/>
    <lineage>
        <taxon>Bacteria</taxon>
        <taxon>Bacillati</taxon>
        <taxon>Actinomycetota</taxon>
        <taxon>Actinomycetes</taxon>
        <taxon>Kitasatosporales</taxon>
        <taxon>Streptomycetaceae</taxon>
        <taxon>Streptomyces</taxon>
    </lineage>
</organism>
<dbReference type="RefSeq" id="WP_344357073.1">
    <property type="nucleotide sequence ID" value="NZ_BAAASR010000005.1"/>
</dbReference>
<keyword evidence="1" id="KW-0812">Transmembrane</keyword>
<dbReference type="PROSITE" id="PS50837">
    <property type="entry name" value="NACHT"/>
    <property type="match status" value="1"/>
</dbReference>
<gene>
    <name evidence="3" type="ORF">GCM10010393_11010</name>
</gene>
<dbReference type="Pfam" id="PF05729">
    <property type="entry name" value="NACHT"/>
    <property type="match status" value="1"/>
</dbReference>
<feature type="transmembrane region" description="Helical" evidence="1">
    <location>
        <begin position="64"/>
        <end position="85"/>
    </location>
</feature>
<sequence>MLRRRPPAQVRQEVSGGRQGTVIQAGTVERLNLYVRIGAPGLLAVLGVVLLLHRPELPVPDGWGLGPVWAGWLCLGAAPVLWAAVRLLSALRRRREAIWGSARVLDEAADDVAEALLRQYEDDDRLRQADDPQTLDILWRGPADGPGEHERSIADYFEDSATVPDRRLVVLGPAGAGKSVLVLRLARDLLRRRAGRAAGSGAAGPVPVVVPLASWNTGQGLEAWAAGQLSAEHPQACAPVPGASPERMAALLVDTGRVLLVLDGFDELPEAAREVAFAELRAMPESRPFVLTSRPEEYGERVPADSDFLRTEIRLEPLTPQAISDYLSAGGRRARWRNVVGRLTEEEPGRSPEARLLLRALDVPLMVGLARTAYGPDDEDRHPDELVEPGRFAGVGELQRHLYAAYLDAVYNPSRSWRELHGGSSPDEARKWAGFLAARMQAAGLTEFAWWELDREVPWWVRTLGLVPAFVVAGVCLYLTGFGEPWWQQHLADVPLWGGFAAAAAFAWGFAGISTARGQGGWRLPPHRFTGLSTRRLLAALRRRGVRWAVGVIGGGLAAGWTTALVRGSVPGAVGMALASAVVLLAAVVHLLGAVWLTADTALADSPEGLLRADRRGVLTLGLLDPLRNRPPGSPHALLTLPAPMLLWWQVFGPGRHYVSACDWIVVVVGSLVSWLLYDMAVSAWGRYTVARLWLAAGGKLPRRFMAFLRDAHRRGVLRQAGGFYQFRHIELRDRLAEDVSAHGADGGGGSGDGRRPGRVRGRVDKSLEWVLDACGTVAALLLCSGVLGMAPTLPVQGLPGACSLLDERDLRQVMSDGVAQPHDNGTRCSVTEQAPFAPQARIDLSAQWYRTSVRWDGVQEAKARFDLGRKGTAEHVALHGLGDEAYAVFLRSSIWKGVEGDVPPWQAMLVARHGNAVISMEYGEEFATKQRITAVAETLFRRALRAAGPQWTESDTGVDADLADLPKTRIPEEGRHRFSYYRREWRGSVHGATWKGQERSYLWRLRNFPFAFRAPTQIDCGLGLRSTDDETGLTVRECEPPGQPEDAVLPSPDIRIELAQVYCGRDCDREDRDVLLRGERRSRSAEADWKNAGIGASYAIRETAGAEDRYEMLLWRPFAYRGEDGKWVEFLLWVGVETSEREKQLAQKIVNDIFTQTGGNQ</sequence>
<dbReference type="EMBL" id="BAAASR010000005">
    <property type="protein sequence ID" value="GAA2482148.1"/>
    <property type="molecule type" value="Genomic_DNA"/>
</dbReference>
<accession>A0ABP5YL22</accession>
<evidence type="ECO:0000313" key="4">
    <source>
        <dbReference type="Proteomes" id="UP001499942"/>
    </source>
</evidence>
<dbReference type="Gene3D" id="3.40.50.300">
    <property type="entry name" value="P-loop containing nucleotide triphosphate hydrolases"/>
    <property type="match status" value="1"/>
</dbReference>
<feature type="transmembrane region" description="Helical" evidence="1">
    <location>
        <begin position="459"/>
        <end position="482"/>
    </location>
</feature>
<dbReference type="SMART" id="SM00382">
    <property type="entry name" value="AAA"/>
    <property type="match status" value="1"/>
</dbReference>
<name>A0ABP5YL22_9ACTN</name>